<name>A0A1I8N088_MUSDO</name>
<evidence type="ECO:0000313" key="2">
    <source>
        <dbReference type="EnsemblMetazoa" id="MDOA010211-PA"/>
    </source>
</evidence>
<accession>A0A1I8N088</accession>
<protein>
    <submittedName>
        <fullName evidence="2">Uncharacterized protein</fullName>
    </submittedName>
</protein>
<evidence type="ECO:0000256" key="1">
    <source>
        <dbReference type="SAM" id="MobiDB-lite"/>
    </source>
</evidence>
<dbReference type="PANTHER" id="PTHR40552">
    <property type="entry name" value="AT05186P-RELATED"/>
    <property type="match status" value="1"/>
</dbReference>
<dbReference type="EnsemblMetazoa" id="MDOA010211-RA">
    <property type="protein sequence ID" value="MDOA010211-PA"/>
    <property type="gene ID" value="MDOA010211"/>
</dbReference>
<sequence>MSMKIFAELFQTEEKNPKSGEQGIPTACREGYLNKDNRKTYNEQLNWLKGLTDKGPIWSRSRLYNCMGQQRSLPLAKCKNYGIEISKRLFSLWGDGVDKNNTSLDSTSKKQVIICNILACCACLKYNVHEWSGGVLDEISKNAMKIYPDLLRKVNITDNEFQVQHLKREVFHLNGINFSVQLHKVATGSLYMPYGLHEFNLARALMWFFKNYQFGLIACSKQCLAFGFAVDTDHGFFMFDSNDEVKQFSPHILRTNHLQILLYCLILSLNVPKENEKFTIYALDIQMEDLKKVMPIKRLSFNLNEAPSRREMKESPTPTSSTGRGTFQMGKGNLGRLNSQNSKIKARKMFGTAKKSYPISSQGKLKLSSLQKQ</sequence>
<reference evidence="2" key="1">
    <citation type="submission" date="2020-05" db="UniProtKB">
        <authorList>
            <consortium name="EnsemblMetazoa"/>
        </authorList>
    </citation>
    <scope>IDENTIFICATION</scope>
    <source>
        <strain evidence="2">Aabys</strain>
    </source>
</reference>
<feature type="region of interest" description="Disordered" evidence="1">
    <location>
        <begin position="305"/>
        <end position="341"/>
    </location>
</feature>
<dbReference type="VEuPathDB" id="VectorBase:MDOA010211"/>
<dbReference type="PANTHER" id="PTHR40552:SF6">
    <property type="entry name" value="FI09606P-RELATED"/>
    <property type="match status" value="1"/>
</dbReference>
<dbReference type="AlphaFoldDB" id="A0A1I8N088"/>
<dbReference type="eggNOG" id="ENOG502QUZ3">
    <property type="taxonomic scope" value="Eukaryota"/>
</dbReference>
<dbReference type="STRING" id="7370.A0A1I8N088"/>
<organism evidence="2">
    <name type="scientific">Musca domestica</name>
    <name type="common">House fly</name>
    <dbReference type="NCBI Taxonomy" id="7370"/>
    <lineage>
        <taxon>Eukaryota</taxon>
        <taxon>Metazoa</taxon>
        <taxon>Ecdysozoa</taxon>
        <taxon>Arthropoda</taxon>
        <taxon>Hexapoda</taxon>
        <taxon>Insecta</taxon>
        <taxon>Pterygota</taxon>
        <taxon>Neoptera</taxon>
        <taxon>Endopterygota</taxon>
        <taxon>Diptera</taxon>
        <taxon>Brachycera</taxon>
        <taxon>Muscomorpha</taxon>
        <taxon>Muscoidea</taxon>
        <taxon>Muscidae</taxon>
        <taxon>Musca</taxon>
    </lineage>
</organism>
<dbReference type="VEuPathDB" id="VectorBase:MDOMA2_006030"/>
<proteinExistence type="predicted"/>